<comment type="caution">
    <text evidence="2">The sequence shown here is derived from an EMBL/GenBank/DDBJ whole genome shotgun (WGS) entry which is preliminary data.</text>
</comment>
<protein>
    <submittedName>
        <fullName evidence="2">9960_t:CDS:1</fullName>
    </submittedName>
</protein>
<evidence type="ECO:0000256" key="1">
    <source>
        <dbReference type="SAM" id="MobiDB-lite"/>
    </source>
</evidence>
<evidence type="ECO:0000313" key="3">
    <source>
        <dbReference type="Proteomes" id="UP000789405"/>
    </source>
</evidence>
<dbReference type="Proteomes" id="UP000789405">
    <property type="component" value="Unassembled WGS sequence"/>
</dbReference>
<feature type="region of interest" description="Disordered" evidence="1">
    <location>
        <begin position="1"/>
        <end position="28"/>
    </location>
</feature>
<sequence length="90" mass="10407">NNDDSDDGNSDGNSDERQRQKKFAASTSQEFQEILYINTIEKPTKFKGPVYNTLQTRSWRYYHKIVTQLTRTVELEGDTTNKIMDGTAKK</sequence>
<reference evidence="2" key="1">
    <citation type="submission" date="2021-06" db="EMBL/GenBank/DDBJ databases">
        <authorList>
            <person name="Kallberg Y."/>
            <person name="Tangrot J."/>
            <person name="Rosling A."/>
        </authorList>
    </citation>
    <scope>NUCLEOTIDE SEQUENCE</scope>
    <source>
        <strain evidence="2">MA453B</strain>
    </source>
</reference>
<dbReference type="AlphaFoldDB" id="A0A9N9HWH4"/>
<keyword evidence="3" id="KW-1185">Reference proteome</keyword>
<evidence type="ECO:0000313" key="2">
    <source>
        <dbReference type="EMBL" id="CAG8709595.1"/>
    </source>
</evidence>
<gene>
    <name evidence="2" type="ORF">DERYTH_LOCUS13495</name>
</gene>
<feature type="non-terminal residue" evidence="2">
    <location>
        <position position="90"/>
    </location>
</feature>
<accession>A0A9N9HWH4</accession>
<name>A0A9N9HWH4_9GLOM</name>
<dbReference type="EMBL" id="CAJVPY010009515">
    <property type="protein sequence ID" value="CAG8709595.1"/>
    <property type="molecule type" value="Genomic_DNA"/>
</dbReference>
<organism evidence="2 3">
    <name type="scientific">Dentiscutata erythropus</name>
    <dbReference type="NCBI Taxonomy" id="1348616"/>
    <lineage>
        <taxon>Eukaryota</taxon>
        <taxon>Fungi</taxon>
        <taxon>Fungi incertae sedis</taxon>
        <taxon>Mucoromycota</taxon>
        <taxon>Glomeromycotina</taxon>
        <taxon>Glomeromycetes</taxon>
        <taxon>Diversisporales</taxon>
        <taxon>Gigasporaceae</taxon>
        <taxon>Dentiscutata</taxon>
    </lineage>
</organism>
<proteinExistence type="predicted"/>